<feature type="domain" description="D-isomer specific 2-hydroxyacid dehydrogenase catalytic" evidence="5">
    <location>
        <begin position="64"/>
        <end position="330"/>
    </location>
</feature>
<gene>
    <name evidence="7" type="ORF">KCQ71_17535</name>
</gene>
<name>A0ABS7SD28_9MICO</name>
<dbReference type="PANTHER" id="PTHR42789">
    <property type="entry name" value="D-ISOMER SPECIFIC 2-HYDROXYACID DEHYDROGENASE FAMILY PROTEIN (AFU_ORTHOLOGUE AFUA_6G10090)"/>
    <property type="match status" value="1"/>
</dbReference>
<dbReference type="Pfam" id="PF00389">
    <property type="entry name" value="2-Hacid_dh"/>
    <property type="match status" value="1"/>
</dbReference>
<dbReference type="InterPro" id="IPR006140">
    <property type="entry name" value="D-isomer_DH_NAD-bd"/>
</dbReference>
<protein>
    <submittedName>
        <fullName evidence="7">Hydroxyacid dehydrogenase</fullName>
    </submittedName>
</protein>
<comment type="caution">
    <text evidence="7">The sequence shown here is derived from an EMBL/GenBank/DDBJ whole genome shotgun (WGS) entry which is preliminary data.</text>
</comment>
<evidence type="ECO:0000256" key="1">
    <source>
        <dbReference type="ARBA" id="ARBA00005854"/>
    </source>
</evidence>
<evidence type="ECO:0000313" key="8">
    <source>
        <dbReference type="Proteomes" id="UP000826651"/>
    </source>
</evidence>
<dbReference type="Pfam" id="PF02826">
    <property type="entry name" value="2-Hacid_dh_C"/>
    <property type="match status" value="1"/>
</dbReference>
<dbReference type="RefSeq" id="WP_223408293.1">
    <property type="nucleotide sequence ID" value="NZ_JAGSHT010000016.1"/>
</dbReference>
<keyword evidence="3" id="KW-0520">NAD</keyword>
<evidence type="ECO:0000259" key="6">
    <source>
        <dbReference type="Pfam" id="PF02826"/>
    </source>
</evidence>
<evidence type="ECO:0000256" key="3">
    <source>
        <dbReference type="ARBA" id="ARBA00023027"/>
    </source>
</evidence>
<dbReference type="InterPro" id="IPR036291">
    <property type="entry name" value="NAD(P)-bd_dom_sf"/>
</dbReference>
<dbReference type="InterPro" id="IPR006139">
    <property type="entry name" value="D-isomer_2_OHA_DH_cat_dom"/>
</dbReference>
<evidence type="ECO:0000256" key="4">
    <source>
        <dbReference type="RuleBase" id="RU003719"/>
    </source>
</evidence>
<sequence length="335" mass="35504">MNEIVLVIGDPLMAVEQLAAPAEALLGTRFEVRRASWQATQPEAIAMNRRIEAGGPAAVDAVLHSDADDDRVVGIITQFFPLSREVLARWPRLRAVATMRAGTENIDRTALADRGVAFAANAGRNANAVAEMTVALMLATLRDVGEGHRHVRDGGWRPEPLPLGLRELSGRCLGLVGYGAVGRLVQRRLVGFDLDVLVSDPFLDPAGLSDGRLVTLDELVASADVVSLHARSSPQTRGLLGATHLSAMRSDAILVNTARADLLDESALVAELQRGGISGAGLDVFSVEPMPADSPLRTMRGVVLSPHLAGATVEARSRAPELVARNLESLLLPAA</sequence>
<evidence type="ECO:0000313" key="7">
    <source>
        <dbReference type="EMBL" id="MBZ2197967.1"/>
    </source>
</evidence>
<dbReference type="Gene3D" id="3.40.50.720">
    <property type="entry name" value="NAD(P)-binding Rossmann-like Domain"/>
    <property type="match status" value="2"/>
</dbReference>
<dbReference type="InterPro" id="IPR050857">
    <property type="entry name" value="D-2-hydroxyacid_DH"/>
</dbReference>
<dbReference type="SUPFAM" id="SSF51735">
    <property type="entry name" value="NAD(P)-binding Rossmann-fold domains"/>
    <property type="match status" value="1"/>
</dbReference>
<dbReference type="Proteomes" id="UP000826651">
    <property type="component" value="Unassembled WGS sequence"/>
</dbReference>
<evidence type="ECO:0000256" key="2">
    <source>
        <dbReference type="ARBA" id="ARBA00023002"/>
    </source>
</evidence>
<dbReference type="PANTHER" id="PTHR42789:SF1">
    <property type="entry name" value="D-ISOMER SPECIFIC 2-HYDROXYACID DEHYDROGENASE FAMILY PROTEIN (AFU_ORTHOLOGUE AFUA_6G10090)"/>
    <property type="match status" value="1"/>
</dbReference>
<accession>A0ABS7SD28</accession>
<dbReference type="EMBL" id="JAGSHT010000016">
    <property type="protein sequence ID" value="MBZ2197967.1"/>
    <property type="molecule type" value="Genomic_DNA"/>
</dbReference>
<proteinExistence type="inferred from homology"/>
<feature type="domain" description="D-isomer specific 2-hydroxyacid dehydrogenase NAD-binding" evidence="6">
    <location>
        <begin position="134"/>
        <end position="309"/>
    </location>
</feature>
<organism evidence="7 8">
    <name type="scientific">Occultella gossypii</name>
    <dbReference type="NCBI Taxonomy" id="2800820"/>
    <lineage>
        <taxon>Bacteria</taxon>
        <taxon>Bacillati</taxon>
        <taxon>Actinomycetota</taxon>
        <taxon>Actinomycetes</taxon>
        <taxon>Micrococcales</taxon>
        <taxon>Ruaniaceae</taxon>
        <taxon>Occultella</taxon>
    </lineage>
</organism>
<reference evidence="7 8" key="1">
    <citation type="submission" date="2021-04" db="EMBL/GenBank/DDBJ databases">
        <title>Ruania sp. nov., isolated from sandy soil of mangrove forest.</title>
        <authorList>
            <person name="Ge X."/>
            <person name="Huang R."/>
            <person name="Liu W."/>
        </authorList>
    </citation>
    <scope>NUCLEOTIDE SEQUENCE [LARGE SCALE GENOMIC DNA]</scope>
    <source>
        <strain evidence="7 8">N2-46</strain>
    </source>
</reference>
<evidence type="ECO:0000259" key="5">
    <source>
        <dbReference type="Pfam" id="PF00389"/>
    </source>
</evidence>
<keyword evidence="8" id="KW-1185">Reference proteome</keyword>
<comment type="similarity">
    <text evidence="1 4">Belongs to the D-isomer specific 2-hydroxyacid dehydrogenase family.</text>
</comment>
<keyword evidence="2 4" id="KW-0560">Oxidoreductase</keyword>
<dbReference type="SUPFAM" id="SSF52283">
    <property type="entry name" value="Formate/glycerate dehydrogenase catalytic domain-like"/>
    <property type="match status" value="1"/>
</dbReference>